<evidence type="ECO:0000256" key="1">
    <source>
        <dbReference type="SAM" id="MobiDB-lite"/>
    </source>
</evidence>
<dbReference type="GO" id="GO:0043066">
    <property type="term" value="P:negative regulation of apoptotic process"/>
    <property type="evidence" value="ECO:0007669"/>
    <property type="project" value="TreeGrafter"/>
</dbReference>
<dbReference type="EMBL" id="MF351747">
    <property type="protein sequence ID" value="AWK27045.1"/>
    <property type="molecule type" value="mRNA"/>
</dbReference>
<dbReference type="SUPFAM" id="SSF57924">
    <property type="entry name" value="Inhibitor of apoptosis (IAP) repeat"/>
    <property type="match status" value="2"/>
</dbReference>
<dbReference type="PANTHER" id="PTHR10044">
    <property type="entry name" value="INHIBITOR OF APOPTOSIS"/>
    <property type="match status" value="1"/>
</dbReference>
<dbReference type="Gene3D" id="1.10.8.10">
    <property type="entry name" value="DNA helicase RuvA subunit, C-terminal domain"/>
    <property type="match status" value="1"/>
</dbReference>
<organism evidence="2">
    <name type="scientific">Eriocheir sinensis</name>
    <name type="common">Chinese mitten crab</name>
    <dbReference type="NCBI Taxonomy" id="95602"/>
    <lineage>
        <taxon>Eukaryota</taxon>
        <taxon>Metazoa</taxon>
        <taxon>Ecdysozoa</taxon>
        <taxon>Arthropoda</taxon>
        <taxon>Crustacea</taxon>
        <taxon>Multicrustacea</taxon>
        <taxon>Malacostraca</taxon>
        <taxon>Eumalacostraca</taxon>
        <taxon>Eucarida</taxon>
        <taxon>Decapoda</taxon>
        <taxon>Pleocyemata</taxon>
        <taxon>Brachyura</taxon>
        <taxon>Eubrachyura</taxon>
        <taxon>Grapsoidea</taxon>
        <taxon>Varunidae</taxon>
        <taxon>Eriocheir</taxon>
    </lineage>
</organism>
<evidence type="ECO:0000313" key="2">
    <source>
        <dbReference type="EMBL" id="AWK27045.1"/>
    </source>
</evidence>
<feature type="region of interest" description="Disordered" evidence="1">
    <location>
        <begin position="332"/>
        <end position="380"/>
    </location>
</feature>
<dbReference type="OrthoDB" id="6337722at2759"/>
<dbReference type="Pfam" id="PF00653">
    <property type="entry name" value="BIR"/>
    <property type="match status" value="2"/>
</dbReference>
<feature type="compositionally biased region" description="Basic and acidic residues" evidence="1">
    <location>
        <begin position="16"/>
        <end position="27"/>
    </location>
</feature>
<dbReference type="InterPro" id="IPR001370">
    <property type="entry name" value="BIR_rpt"/>
</dbReference>
<dbReference type="GO" id="GO:0031398">
    <property type="term" value="P:positive regulation of protein ubiquitination"/>
    <property type="evidence" value="ECO:0007669"/>
    <property type="project" value="TreeGrafter"/>
</dbReference>
<dbReference type="GO" id="GO:0005737">
    <property type="term" value="C:cytoplasm"/>
    <property type="evidence" value="ECO:0007669"/>
    <property type="project" value="TreeGrafter"/>
</dbReference>
<dbReference type="PROSITE" id="PS01282">
    <property type="entry name" value="BIR_REPEAT_1"/>
    <property type="match status" value="2"/>
</dbReference>
<dbReference type="GO" id="GO:0061630">
    <property type="term" value="F:ubiquitin protein ligase activity"/>
    <property type="evidence" value="ECO:0007669"/>
    <property type="project" value="TreeGrafter"/>
</dbReference>
<dbReference type="GO" id="GO:0051726">
    <property type="term" value="P:regulation of cell cycle"/>
    <property type="evidence" value="ECO:0007669"/>
    <property type="project" value="TreeGrafter"/>
</dbReference>
<dbReference type="Pfam" id="PF13920">
    <property type="entry name" value="zf-C3HC4_3"/>
    <property type="match status" value="1"/>
</dbReference>
<dbReference type="GO" id="GO:0005634">
    <property type="term" value="C:nucleus"/>
    <property type="evidence" value="ECO:0007669"/>
    <property type="project" value="TreeGrafter"/>
</dbReference>
<dbReference type="Gene3D" id="1.10.1170.10">
    <property type="entry name" value="Inhibitor Of Apoptosis Protein (2mihbC-IAP-1), Chain A"/>
    <property type="match status" value="2"/>
</dbReference>
<sequence>MDMSRRQFDGMPVKTSGREPEPRGERRFHSQIGLMLEAVRRQTFVDWPLPFVDPDSLAKAGFFYLKTKDHVQCVFCNGIVGFWDEGGEPEVEHRKHFSTCPFMTGGVTGNVPAVASPETDEGRLYQLLNQYYASKVAHTRPPLPATYQADSTRVPCDGQAAFPHLSTPMSRLRTFAEWPKDTTGVEAEMLSEAGFFYTGMSDFTQCFHCGGGLFAWRRGDNPLTDHEHFYPFCNFIRMQRKESGGAEHSSAKPGAQQRHRTLGKEEAELLLHHPMAKRVLELGLPRASVKEALKLRLETRGVLCKSVTEALELVFDYDERQRQMAAKELVRDGLQQPEPEEQETSNNATPAESAMEVETKEHFLPPTPPPEQSGQPTASEYARLQQEVQALQQQVLCEERRLTCRECGKERVAVVFQPCSHLHLCANCARPRDSCITCGSIARGTLRPIIG</sequence>
<dbReference type="InterPro" id="IPR013083">
    <property type="entry name" value="Znf_RING/FYVE/PHD"/>
</dbReference>
<dbReference type="SMR" id="A0A2S1ZNX5"/>
<reference evidence="2" key="1">
    <citation type="submission" date="2017-06" db="EMBL/GenBank/DDBJ databases">
        <title>An inhibitor of apoptosis: X-linked inhibitor of apoptosis protein in Chinese mitten crab Eriocheir sinensis.</title>
        <authorList>
            <person name="Qu C."/>
            <person name="Xu Q."/>
            <person name="Wang L."/>
            <person name="Yang W."/>
            <person name="Wang W."/>
            <person name="Yi Q."/>
            <person name="Lu M."/>
            <person name="Wang F."/>
            <person name="Song L."/>
        </authorList>
    </citation>
    <scope>NUCLEOTIDE SEQUENCE</scope>
</reference>
<accession>A0A2S1ZNX5</accession>
<dbReference type="PROSITE" id="PS50143">
    <property type="entry name" value="BIR_REPEAT_2"/>
    <property type="match status" value="2"/>
</dbReference>
<dbReference type="Gene3D" id="3.30.40.10">
    <property type="entry name" value="Zinc/RING finger domain, C3HC4 (zinc finger)"/>
    <property type="match status" value="1"/>
</dbReference>
<dbReference type="SMART" id="SM00238">
    <property type="entry name" value="BIR"/>
    <property type="match status" value="2"/>
</dbReference>
<feature type="region of interest" description="Disordered" evidence="1">
    <location>
        <begin position="1"/>
        <end position="27"/>
    </location>
</feature>
<name>A0A2S1ZNX5_ERISI</name>
<dbReference type="PANTHER" id="PTHR10044:SF139">
    <property type="entry name" value="DEATH-ASSOCIATED INHIBITOR OF APOPTOSIS 2"/>
    <property type="match status" value="1"/>
</dbReference>
<protein>
    <submittedName>
        <fullName evidence="2">X-linked inhibitor of apoptosis protein</fullName>
    </submittedName>
</protein>
<dbReference type="GO" id="GO:0043027">
    <property type="term" value="F:cysteine-type endopeptidase inhibitor activity involved in apoptotic process"/>
    <property type="evidence" value="ECO:0007669"/>
    <property type="project" value="TreeGrafter"/>
</dbReference>
<dbReference type="AlphaFoldDB" id="A0A2S1ZNX5"/>
<dbReference type="InterPro" id="IPR050784">
    <property type="entry name" value="IAP"/>
</dbReference>
<proteinExistence type="evidence at transcript level"/>
<dbReference type="CDD" id="cd00022">
    <property type="entry name" value="BIR"/>
    <property type="match status" value="2"/>
</dbReference>